<dbReference type="SUPFAM" id="SSF54211">
    <property type="entry name" value="Ribosomal protein S5 domain 2-like"/>
    <property type="match status" value="1"/>
</dbReference>
<name>A0A094JI12_9BACL</name>
<evidence type="ECO:0000313" key="1">
    <source>
        <dbReference type="EMBL" id="KFZ32181.1"/>
    </source>
</evidence>
<dbReference type="Pfam" id="PF13541">
    <property type="entry name" value="ChlI"/>
    <property type="match status" value="1"/>
</dbReference>
<accession>A0A094JI12</accession>
<dbReference type="AlphaFoldDB" id="A0A094JI12"/>
<gene>
    <name evidence="1" type="ORF">JS44_15405</name>
</gene>
<protein>
    <submittedName>
        <fullName evidence="1">Uncharacterized protein</fullName>
    </submittedName>
</protein>
<proteinExistence type="predicted"/>
<dbReference type="EMBL" id="JPZO01000146">
    <property type="protein sequence ID" value="KFZ32181.1"/>
    <property type="molecule type" value="Genomic_DNA"/>
</dbReference>
<organism evidence="1">
    <name type="scientific">Anoxybacillus flavithermus</name>
    <dbReference type="NCBI Taxonomy" id="33934"/>
    <lineage>
        <taxon>Bacteria</taxon>
        <taxon>Bacillati</taxon>
        <taxon>Bacillota</taxon>
        <taxon>Bacilli</taxon>
        <taxon>Bacillales</taxon>
        <taxon>Anoxybacillaceae</taxon>
        <taxon>Anoxybacillus</taxon>
    </lineage>
</organism>
<sequence length="81" mass="8870">MFDLAMAIGILKVKGKLEQPIPSHIAFLGSLSLDGTIQPVDGMLPAILAAKNLAFNKYMPHMTPHFPFSTCSISIVFLFKH</sequence>
<dbReference type="InterPro" id="IPR020568">
    <property type="entry name" value="Ribosomal_Su5_D2-typ_SF"/>
</dbReference>
<reference evidence="1" key="1">
    <citation type="submission" date="2014-08" db="EMBL/GenBank/DDBJ databases">
        <title>Fullgenome sequencing of Anoxybacillus sp.25 isolate from Garga hot-spring Russia.</title>
        <authorList>
            <person name="Rozanov A.S."/>
            <person name="Kotenko A.V."/>
            <person name="Malup T.K."/>
            <person name="Peltek S.E."/>
        </authorList>
    </citation>
    <scope>NUCLEOTIDE SEQUENCE [LARGE SCALE GENOMIC DNA]</scope>
    <source>
        <strain evidence="1">25</strain>
    </source>
</reference>
<comment type="caution">
    <text evidence="1">The sequence shown here is derived from an EMBL/GenBank/DDBJ whole genome shotgun (WGS) entry which is preliminary data.</text>
</comment>
<dbReference type="Gene3D" id="3.30.230.10">
    <property type="match status" value="1"/>
</dbReference>
<dbReference type="InterPro" id="IPR014721">
    <property type="entry name" value="Ribsml_uS5_D2-typ_fold_subgr"/>
</dbReference>